<evidence type="ECO:0000313" key="2">
    <source>
        <dbReference type="EMBL" id="KIM52222.1"/>
    </source>
</evidence>
<dbReference type="AlphaFoldDB" id="A0A0C2ZHD6"/>
<feature type="compositionally biased region" description="Basic residues" evidence="1">
    <location>
        <begin position="112"/>
        <end position="125"/>
    </location>
</feature>
<sequence length="125" mass="13048">MAAIHAKRGGKGKTLVKRHTAEQQVFQTPPPTESEATKANTSGSDVTTSTSSIFSSAATSQAGNESDLSPVPLDNELDESLMHKSIANTMQLAASSTPSGSINPKRAAAPIKKPRCHTAKKTNGF</sequence>
<feature type="compositionally biased region" description="Basic residues" evidence="1">
    <location>
        <begin position="1"/>
        <end position="18"/>
    </location>
</feature>
<name>A0A0C2ZHD6_9AGAM</name>
<feature type="compositionally biased region" description="Polar residues" evidence="1">
    <location>
        <begin position="92"/>
        <end position="102"/>
    </location>
</feature>
<accession>A0A0C2ZHD6</accession>
<reference evidence="2 3" key="1">
    <citation type="submission" date="2014-04" db="EMBL/GenBank/DDBJ databases">
        <authorList>
            <consortium name="DOE Joint Genome Institute"/>
            <person name="Kuo A."/>
            <person name="Kohler A."/>
            <person name="Nagy L.G."/>
            <person name="Floudas D."/>
            <person name="Copeland A."/>
            <person name="Barry K.W."/>
            <person name="Cichocki N."/>
            <person name="Veneault-Fourrey C."/>
            <person name="LaButti K."/>
            <person name="Lindquist E.A."/>
            <person name="Lipzen A."/>
            <person name="Lundell T."/>
            <person name="Morin E."/>
            <person name="Murat C."/>
            <person name="Sun H."/>
            <person name="Tunlid A."/>
            <person name="Henrissat B."/>
            <person name="Grigoriev I.V."/>
            <person name="Hibbett D.S."/>
            <person name="Martin F."/>
            <person name="Nordberg H.P."/>
            <person name="Cantor M.N."/>
            <person name="Hua S.X."/>
        </authorList>
    </citation>
    <scope>NUCLEOTIDE SEQUENCE [LARGE SCALE GENOMIC DNA]</scope>
    <source>
        <strain evidence="2 3">Foug A</strain>
    </source>
</reference>
<dbReference type="Proteomes" id="UP000053989">
    <property type="component" value="Unassembled WGS sequence"/>
</dbReference>
<gene>
    <name evidence="2" type="ORF">SCLCIDRAFT_32834</name>
</gene>
<keyword evidence="3" id="KW-1185">Reference proteome</keyword>
<evidence type="ECO:0000256" key="1">
    <source>
        <dbReference type="SAM" id="MobiDB-lite"/>
    </source>
</evidence>
<organism evidence="2 3">
    <name type="scientific">Scleroderma citrinum Foug A</name>
    <dbReference type="NCBI Taxonomy" id="1036808"/>
    <lineage>
        <taxon>Eukaryota</taxon>
        <taxon>Fungi</taxon>
        <taxon>Dikarya</taxon>
        <taxon>Basidiomycota</taxon>
        <taxon>Agaricomycotina</taxon>
        <taxon>Agaricomycetes</taxon>
        <taxon>Agaricomycetidae</taxon>
        <taxon>Boletales</taxon>
        <taxon>Sclerodermatineae</taxon>
        <taxon>Sclerodermataceae</taxon>
        <taxon>Scleroderma</taxon>
    </lineage>
</organism>
<feature type="region of interest" description="Disordered" evidence="1">
    <location>
        <begin position="92"/>
        <end position="125"/>
    </location>
</feature>
<feature type="region of interest" description="Disordered" evidence="1">
    <location>
        <begin position="1"/>
        <end position="80"/>
    </location>
</feature>
<feature type="compositionally biased region" description="Low complexity" evidence="1">
    <location>
        <begin position="41"/>
        <end position="62"/>
    </location>
</feature>
<protein>
    <submittedName>
        <fullName evidence="2">Uncharacterized protein</fullName>
    </submittedName>
</protein>
<dbReference type="EMBL" id="KN822219">
    <property type="protein sequence ID" value="KIM52222.1"/>
    <property type="molecule type" value="Genomic_DNA"/>
</dbReference>
<dbReference type="HOGENOM" id="CLU_1993945_0_0_1"/>
<dbReference type="InParanoid" id="A0A0C2ZHD6"/>
<reference evidence="3" key="2">
    <citation type="submission" date="2015-01" db="EMBL/GenBank/DDBJ databases">
        <title>Evolutionary Origins and Diversification of the Mycorrhizal Mutualists.</title>
        <authorList>
            <consortium name="DOE Joint Genome Institute"/>
            <consortium name="Mycorrhizal Genomics Consortium"/>
            <person name="Kohler A."/>
            <person name="Kuo A."/>
            <person name="Nagy L.G."/>
            <person name="Floudas D."/>
            <person name="Copeland A."/>
            <person name="Barry K.W."/>
            <person name="Cichocki N."/>
            <person name="Veneault-Fourrey C."/>
            <person name="LaButti K."/>
            <person name="Lindquist E.A."/>
            <person name="Lipzen A."/>
            <person name="Lundell T."/>
            <person name="Morin E."/>
            <person name="Murat C."/>
            <person name="Riley R."/>
            <person name="Ohm R."/>
            <person name="Sun H."/>
            <person name="Tunlid A."/>
            <person name="Henrissat B."/>
            <person name="Grigoriev I.V."/>
            <person name="Hibbett D.S."/>
            <person name="Martin F."/>
        </authorList>
    </citation>
    <scope>NUCLEOTIDE SEQUENCE [LARGE SCALE GENOMIC DNA]</scope>
    <source>
        <strain evidence="3">Foug A</strain>
    </source>
</reference>
<proteinExistence type="predicted"/>
<evidence type="ECO:0000313" key="3">
    <source>
        <dbReference type="Proteomes" id="UP000053989"/>
    </source>
</evidence>